<dbReference type="GO" id="GO:0004622">
    <property type="term" value="F:phosphatidylcholine lysophospholipase activity"/>
    <property type="evidence" value="ECO:0007669"/>
    <property type="project" value="TreeGrafter"/>
</dbReference>
<proteinExistence type="predicted"/>
<comment type="caution">
    <text evidence="2">The sequence shown here is derived from an EMBL/GenBank/DDBJ whole genome shotgun (WGS) entry which is preliminary data.</text>
</comment>
<reference evidence="2" key="2">
    <citation type="submission" date="2020-09" db="EMBL/GenBank/DDBJ databases">
        <authorList>
            <person name="Sun Q."/>
            <person name="Zhou Y."/>
        </authorList>
    </citation>
    <scope>NUCLEOTIDE SEQUENCE</scope>
    <source>
        <strain evidence="2">CGMCC 1.16067</strain>
    </source>
</reference>
<protein>
    <recommendedName>
        <fullName evidence="1">SGNH hydrolase-type esterase domain-containing protein</fullName>
    </recommendedName>
</protein>
<feature type="domain" description="SGNH hydrolase-type esterase" evidence="1">
    <location>
        <begin position="62"/>
        <end position="215"/>
    </location>
</feature>
<evidence type="ECO:0000313" key="2">
    <source>
        <dbReference type="EMBL" id="GGF55722.1"/>
    </source>
</evidence>
<reference evidence="2" key="1">
    <citation type="journal article" date="2014" name="Int. J. Syst. Evol. Microbiol.">
        <title>Complete genome sequence of Corynebacterium casei LMG S-19264T (=DSM 44701T), isolated from a smear-ripened cheese.</title>
        <authorList>
            <consortium name="US DOE Joint Genome Institute (JGI-PGF)"/>
            <person name="Walter F."/>
            <person name="Albersmeier A."/>
            <person name="Kalinowski J."/>
            <person name="Ruckert C."/>
        </authorList>
    </citation>
    <scope>NUCLEOTIDE SEQUENCE</scope>
    <source>
        <strain evidence="2">CGMCC 1.16067</strain>
    </source>
</reference>
<dbReference type="InterPro" id="IPR051532">
    <property type="entry name" value="Ester_Hydrolysis_Enzymes"/>
</dbReference>
<dbReference type="EMBL" id="BMKQ01000001">
    <property type="protein sequence ID" value="GGF55722.1"/>
    <property type="molecule type" value="Genomic_DNA"/>
</dbReference>
<organism evidence="2 3">
    <name type="scientific">Marmoricola endophyticus</name>
    <dbReference type="NCBI Taxonomy" id="2040280"/>
    <lineage>
        <taxon>Bacteria</taxon>
        <taxon>Bacillati</taxon>
        <taxon>Actinomycetota</taxon>
        <taxon>Actinomycetes</taxon>
        <taxon>Propionibacteriales</taxon>
        <taxon>Nocardioidaceae</taxon>
        <taxon>Marmoricola</taxon>
    </lineage>
</organism>
<evidence type="ECO:0000313" key="3">
    <source>
        <dbReference type="Proteomes" id="UP000649179"/>
    </source>
</evidence>
<dbReference type="Gene3D" id="3.40.50.1110">
    <property type="entry name" value="SGNH hydrolase"/>
    <property type="match status" value="1"/>
</dbReference>
<gene>
    <name evidence="2" type="ORF">GCM10011519_32070</name>
</gene>
<evidence type="ECO:0000259" key="1">
    <source>
        <dbReference type="Pfam" id="PF13472"/>
    </source>
</evidence>
<dbReference type="Pfam" id="PF13472">
    <property type="entry name" value="Lipase_GDSL_2"/>
    <property type="match status" value="1"/>
</dbReference>
<sequence length="227" mass="24367">MPDADFAYSNLSGRRRGPVVTALGLVLPGVRRVQAQVGPYAAAWERHNAEAVASDGPLWVTLGDSMAQGVGASSPFMGWAGQLARRLDPAYRHVNLSVYGGRVADLLERQLPALEAIAPADLVTCLIGSNDLFSRRHRPLLPGALAELLERLPVGTVMATQPGGSPAALEFNRQVDAAAAAGRVVVADFRDPRMRSWRGRVAEDHFHPNDTGYAAMADLVAEAVRRR</sequence>
<accession>A0A917BQY9</accession>
<keyword evidence="3" id="KW-1185">Reference proteome</keyword>
<dbReference type="PANTHER" id="PTHR30383:SF5">
    <property type="entry name" value="SGNH HYDROLASE-TYPE ESTERASE DOMAIN-CONTAINING PROTEIN"/>
    <property type="match status" value="1"/>
</dbReference>
<dbReference type="InterPro" id="IPR013830">
    <property type="entry name" value="SGNH_hydro"/>
</dbReference>
<dbReference type="RefSeq" id="WP_188780683.1">
    <property type="nucleotide sequence ID" value="NZ_BMKQ01000001.1"/>
</dbReference>
<dbReference type="Proteomes" id="UP000649179">
    <property type="component" value="Unassembled WGS sequence"/>
</dbReference>
<dbReference type="CDD" id="cd00229">
    <property type="entry name" value="SGNH_hydrolase"/>
    <property type="match status" value="1"/>
</dbReference>
<name>A0A917BQY9_9ACTN</name>
<dbReference type="AlphaFoldDB" id="A0A917BQY9"/>
<dbReference type="InterPro" id="IPR036514">
    <property type="entry name" value="SGNH_hydro_sf"/>
</dbReference>
<dbReference type="SUPFAM" id="SSF52266">
    <property type="entry name" value="SGNH hydrolase"/>
    <property type="match status" value="1"/>
</dbReference>
<dbReference type="PANTHER" id="PTHR30383">
    <property type="entry name" value="THIOESTERASE 1/PROTEASE 1/LYSOPHOSPHOLIPASE L1"/>
    <property type="match status" value="1"/>
</dbReference>